<keyword evidence="1" id="KW-0472">Membrane</keyword>
<feature type="transmembrane region" description="Helical" evidence="1">
    <location>
        <begin position="121"/>
        <end position="142"/>
    </location>
</feature>
<feature type="transmembrane region" description="Helical" evidence="1">
    <location>
        <begin position="96"/>
        <end position="115"/>
    </location>
</feature>
<dbReference type="EMBL" id="JAGGMS010000001">
    <property type="protein sequence ID" value="MBP2186386.1"/>
    <property type="molecule type" value="Genomic_DNA"/>
</dbReference>
<feature type="transmembrane region" description="Helical" evidence="1">
    <location>
        <begin position="386"/>
        <end position="407"/>
    </location>
</feature>
<dbReference type="Pfam" id="PF07690">
    <property type="entry name" value="MFS_1"/>
    <property type="match status" value="1"/>
</dbReference>
<dbReference type="Gene3D" id="1.20.1250.20">
    <property type="entry name" value="MFS general substrate transporter like domains"/>
    <property type="match status" value="1"/>
</dbReference>
<dbReference type="InterPro" id="IPR036259">
    <property type="entry name" value="MFS_trans_sf"/>
</dbReference>
<dbReference type="CDD" id="cd17339">
    <property type="entry name" value="MFS_NIMT_CynX_like"/>
    <property type="match status" value="1"/>
</dbReference>
<keyword evidence="3" id="KW-1185">Reference proteome</keyword>
<dbReference type="Proteomes" id="UP000741013">
    <property type="component" value="Unassembled WGS sequence"/>
</dbReference>
<name>A0ABS4Q6K5_9PSEU</name>
<proteinExistence type="predicted"/>
<feature type="transmembrane region" description="Helical" evidence="1">
    <location>
        <begin position="70"/>
        <end position="89"/>
    </location>
</feature>
<feature type="transmembrane region" description="Helical" evidence="1">
    <location>
        <begin position="154"/>
        <end position="174"/>
    </location>
</feature>
<sequence>MSVESEVSIKQRALAGTIEPVRRSRNLAVAGGTLIALAVVLAALNLRPAITSVGPLLDEARVSLGASGTWAGLLTTLPGLCFAVAGLAAPRLARKVGMGSAVALALGVLGVGLIVRVLDGPLVVLGGTLVSSAGIALANVLVPVVVKDSFPARVGLMTGIYTASLNLGGASGSALSPKLDALLGGWRPALAAWAVLAFLALVVWKIAIRGGSRHTEHTGTVAEPRRSLLRSPLAWIVTLFFGLQSFLAYIVMGWFPQVLMDAGLTRGDAGLAVGLMSLLAVPISLTVPPLAARQRNQTWWIVGLGLFSMAGLGGLILAPTAAPLLWAILTGIGMSVFSMAVMVIALRARAGDETARLSGMVQGLGYLLAAIGPFLFGLLHDATAGWTVPLAVVFGVVVAQTIFGGLAGRDKLV</sequence>
<dbReference type="RefSeq" id="WP_372444185.1">
    <property type="nucleotide sequence ID" value="NZ_JAGGMS010000001.1"/>
</dbReference>
<gene>
    <name evidence="2" type="ORF">JOM49_007912</name>
</gene>
<dbReference type="SUPFAM" id="SSF103473">
    <property type="entry name" value="MFS general substrate transporter"/>
    <property type="match status" value="1"/>
</dbReference>
<feature type="transmembrane region" description="Helical" evidence="1">
    <location>
        <begin position="186"/>
        <end position="204"/>
    </location>
</feature>
<dbReference type="InterPro" id="IPR052524">
    <property type="entry name" value="MFS_Cyanate_Porter"/>
</dbReference>
<protein>
    <submittedName>
        <fullName evidence="2">CP family cyanate transporter-like MFS transporter</fullName>
    </submittedName>
</protein>
<keyword evidence="1" id="KW-1133">Transmembrane helix</keyword>
<feature type="transmembrane region" description="Helical" evidence="1">
    <location>
        <begin position="233"/>
        <end position="257"/>
    </location>
</feature>
<evidence type="ECO:0000313" key="2">
    <source>
        <dbReference type="EMBL" id="MBP2186386.1"/>
    </source>
</evidence>
<feature type="transmembrane region" description="Helical" evidence="1">
    <location>
        <begin position="357"/>
        <end position="380"/>
    </location>
</feature>
<evidence type="ECO:0000313" key="3">
    <source>
        <dbReference type="Proteomes" id="UP000741013"/>
    </source>
</evidence>
<feature type="transmembrane region" description="Helical" evidence="1">
    <location>
        <begin position="299"/>
        <end position="318"/>
    </location>
</feature>
<dbReference type="InterPro" id="IPR011701">
    <property type="entry name" value="MFS"/>
</dbReference>
<accession>A0ABS4Q6K5</accession>
<organism evidence="2 3">
    <name type="scientific">Amycolatopsis magusensis</name>
    <dbReference type="NCBI Taxonomy" id="882444"/>
    <lineage>
        <taxon>Bacteria</taxon>
        <taxon>Bacillati</taxon>
        <taxon>Actinomycetota</taxon>
        <taxon>Actinomycetes</taxon>
        <taxon>Pseudonocardiales</taxon>
        <taxon>Pseudonocardiaceae</taxon>
        <taxon>Amycolatopsis</taxon>
    </lineage>
</organism>
<dbReference type="PANTHER" id="PTHR23523:SF2">
    <property type="entry name" value="2-NITROIMIDAZOLE TRANSPORTER"/>
    <property type="match status" value="1"/>
</dbReference>
<dbReference type="PANTHER" id="PTHR23523">
    <property type="match status" value="1"/>
</dbReference>
<feature type="transmembrane region" description="Helical" evidence="1">
    <location>
        <begin position="324"/>
        <end position="345"/>
    </location>
</feature>
<feature type="transmembrane region" description="Helical" evidence="1">
    <location>
        <begin position="27"/>
        <end position="50"/>
    </location>
</feature>
<keyword evidence="1" id="KW-0812">Transmembrane</keyword>
<comment type="caution">
    <text evidence="2">The sequence shown here is derived from an EMBL/GenBank/DDBJ whole genome shotgun (WGS) entry which is preliminary data.</text>
</comment>
<evidence type="ECO:0000256" key="1">
    <source>
        <dbReference type="SAM" id="Phobius"/>
    </source>
</evidence>
<reference evidence="2 3" key="1">
    <citation type="submission" date="2021-03" db="EMBL/GenBank/DDBJ databases">
        <title>Sequencing the genomes of 1000 actinobacteria strains.</title>
        <authorList>
            <person name="Klenk H.-P."/>
        </authorList>
    </citation>
    <scope>NUCLEOTIDE SEQUENCE [LARGE SCALE GENOMIC DNA]</scope>
    <source>
        <strain evidence="2 3">DSM 45510</strain>
    </source>
</reference>
<feature type="transmembrane region" description="Helical" evidence="1">
    <location>
        <begin position="269"/>
        <end position="287"/>
    </location>
</feature>